<organism evidence="9 10">
    <name type="scientific">Lentibacillus persicus</name>
    <dbReference type="NCBI Taxonomy" id="640948"/>
    <lineage>
        <taxon>Bacteria</taxon>
        <taxon>Bacillati</taxon>
        <taxon>Bacillota</taxon>
        <taxon>Bacilli</taxon>
        <taxon>Bacillales</taxon>
        <taxon>Bacillaceae</taxon>
        <taxon>Lentibacillus</taxon>
    </lineage>
</organism>
<dbReference type="Gene3D" id="2.60.120.10">
    <property type="entry name" value="Jelly Rolls"/>
    <property type="match status" value="1"/>
</dbReference>
<evidence type="ECO:0000256" key="1">
    <source>
        <dbReference type="ARBA" id="ARBA00005181"/>
    </source>
</evidence>
<dbReference type="EC" id="4.2.1.108" evidence="3 8"/>
<comment type="similarity">
    <text evidence="2 8">Belongs to the ectoine synthase family.</text>
</comment>
<name>A0A1I1S0F8_9BACI</name>
<dbReference type="PANTHER" id="PTHR39289:SF1">
    <property type="entry name" value="L-ECTOINE SYNTHASE"/>
    <property type="match status" value="1"/>
</dbReference>
<dbReference type="UniPathway" id="UPA00067">
    <property type="reaction ID" value="UER00123"/>
</dbReference>
<evidence type="ECO:0000256" key="6">
    <source>
        <dbReference type="ARBA" id="ARBA00033271"/>
    </source>
</evidence>
<comment type="catalytic activity">
    <reaction evidence="7 8">
        <text>(2S)-4-acetamido-2-aminobutanoate = L-ectoine + H2O</text>
        <dbReference type="Rhea" id="RHEA:17281"/>
        <dbReference type="ChEBI" id="CHEBI:15377"/>
        <dbReference type="ChEBI" id="CHEBI:58515"/>
        <dbReference type="ChEBI" id="CHEBI:58929"/>
        <dbReference type="EC" id="4.2.1.108"/>
    </reaction>
</comment>
<evidence type="ECO:0000313" key="10">
    <source>
        <dbReference type="Proteomes" id="UP000199474"/>
    </source>
</evidence>
<dbReference type="RefSeq" id="WP_090080021.1">
    <property type="nucleotide sequence ID" value="NZ_FOMR01000001.1"/>
</dbReference>
<dbReference type="InterPro" id="IPR010462">
    <property type="entry name" value="Ectoine_synth"/>
</dbReference>
<dbReference type="HAMAP" id="MF_01255">
    <property type="entry name" value="Ectoine_synth"/>
    <property type="match status" value="1"/>
</dbReference>
<dbReference type="GO" id="GO:0033990">
    <property type="term" value="F:ectoine synthase activity"/>
    <property type="evidence" value="ECO:0007669"/>
    <property type="project" value="UniProtKB-EC"/>
</dbReference>
<dbReference type="CDD" id="cd06978">
    <property type="entry name" value="cupin_EctC"/>
    <property type="match status" value="1"/>
</dbReference>
<proteinExistence type="inferred from homology"/>
<evidence type="ECO:0000313" key="9">
    <source>
        <dbReference type="EMBL" id="SFD39792.1"/>
    </source>
</evidence>
<dbReference type="SUPFAM" id="SSF51182">
    <property type="entry name" value="RmlC-like cupins"/>
    <property type="match status" value="1"/>
</dbReference>
<evidence type="ECO:0000256" key="7">
    <source>
        <dbReference type="ARBA" id="ARBA00048714"/>
    </source>
</evidence>
<dbReference type="NCBIfam" id="NF009806">
    <property type="entry name" value="PRK13290.1"/>
    <property type="match status" value="1"/>
</dbReference>
<dbReference type="Pfam" id="PF06339">
    <property type="entry name" value="Ectoine_synth"/>
    <property type="match status" value="1"/>
</dbReference>
<comment type="pathway">
    <text evidence="1 8">Amine and polyamine biosynthesis; ectoine biosynthesis; L-ectoine from L-aspartate 4-semialdehyde: step 3/3.</text>
</comment>
<dbReference type="PANTHER" id="PTHR39289">
    <property type="match status" value="1"/>
</dbReference>
<dbReference type="EMBL" id="FOMR01000001">
    <property type="protein sequence ID" value="SFD39792.1"/>
    <property type="molecule type" value="Genomic_DNA"/>
</dbReference>
<dbReference type="GO" id="GO:0019491">
    <property type="term" value="P:ectoine biosynthetic process"/>
    <property type="evidence" value="ECO:0007669"/>
    <property type="project" value="UniProtKB-UniRule"/>
</dbReference>
<protein>
    <recommendedName>
        <fullName evidence="4 8">L-ectoine synthase</fullName>
        <ecNumber evidence="3 8">4.2.1.108</ecNumber>
    </recommendedName>
    <alternativeName>
        <fullName evidence="6 8">N-acetyldiaminobutyrate dehydratase</fullName>
    </alternativeName>
</protein>
<keyword evidence="5 8" id="KW-0456">Lyase</keyword>
<dbReference type="InterPro" id="IPR014710">
    <property type="entry name" value="RmlC-like_jellyroll"/>
</dbReference>
<evidence type="ECO:0000256" key="8">
    <source>
        <dbReference type="HAMAP-Rule" id="MF_01255"/>
    </source>
</evidence>
<dbReference type="OrthoDB" id="4406415at2"/>
<evidence type="ECO:0000256" key="2">
    <source>
        <dbReference type="ARBA" id="ARBA00009637"/>
    </source>
</evidence>
<gene>
    <name evidence="8" type="primary">ectC</name>
    <name evidence="9" type="ORF">SAMN05216238_101153</name>
</gene>
<evidence type="ECO:0000256" key="5">
    <source>
        <dbReference type="ARBA" id="ARBA00023239"/>
    </source>
</evidence>
<reference evidence="10" key="1">
    <citation type="submission" date="2016-10" db="EMBL/GenBank/DDBJ databases">
        <authorList>
            <person name="Varghese N."/>
            <person name="Submissions S."/>
        </authorList>
    </citation>
    <scope>NUCLEOTIDE SEQUENCE [LARGE SCALE GENOMIC DNA]</scope>
    <source>
        <strain evidence="10">DSM 22530</strain>
    </source>
</reference>
<keyword evidence="10" id="KW-1185">Reference proteome</keyword>
<evidence type="ECO:0000256" key="4">
    <source>
        <dbReference type="ARBA" id="ARBA00019707"/>
    </source>
</evidence>
<sequence>MIVKSLEDLIGTEDETYDENWSSRRFILKKDGVGFSMNDTIIKAGTENYFWYKNHIEAVYCIEGEGTLEKVETGDVYDIKAGTMYLLDEHDKHILRAKTQMRMVCVFNPPLVGRETHNEEGYYPLLTE</sequence>
<dbReference type="InterPro" id="IPR011051">
    <property type="entry name" value="RmlC_Cupin_sf"/>
</dbReference>
<comment type="function">
    <text evidence="8">Catalyzes the circularization of gamma-N-acetyl-alpha,gamma-diaminobutyric acid (ADABA) to ectoine (1,4,5,6-tetrahydro-2-methyl-4-pyrimidine carboxylic acid), which is an excellent osmoprotectant.</text>
</comment>
<dbReference type="Proteomes" id="UP000199474">
    <property type="component" value="Unassembled WGS sequence"/>
</dbReference>
<dbReference type="STRING" id="640948.SAMN05216238_101153"/>
<accession>A0A1I1S0F8</accession>
<dbReference type="AlphaFoldDB" id="A0A1I1S0F8"/>
<evidence type="ECO:0000256" key="3">
    <source>
        <dbReference type="ARBA" id="ARBA00013192"/>
    </source>
</evidence>